<dbReference type="PANTHER" id="PTHR22726:SF1">
    <property type="entry name" value="METALLOENDOPEPTIDASE OMA1, MITOCHONDRIAL"/>
    <property type="match status" value="1"/>
</dbReference>
<dbReference type="Proteomes" id="UP000011704">
    <property type="component" value="Unassembled WGS sequence"/>
</dbReference>
<dbReference type="InterPro" id="IPR051156">
    <property type="entry name" value="Mito/Outer_Membr_Metalloprot"/>
</dbReference>
<dbReference type="GO" id="GO:0051603">
    <property type="term" value="P:proteolysis involved in protein catabolic process"/>
    <property type="evidence" value="ECO:0007669"/>
    <property type="project" value="TreeGrafter"/>
</dbReference>
<reference evidence="9 10" key="1">
    <citation type="journal article" date="2013" name="Front. Microbiol.">
        <title>The genome of Nitrospina gracilis illuminates the metabolism and evolution of the major marine nitrite oxidizer.</title>
        <authorList>
            <person name="Luecker S."/>
            <person name="Nowka B."/>
            <person name="Rattei T."/>
            <person name="Spieck E."/>
            <person name="and Daims H."/>
        </authorList>
    </citation>
    <scope>NUCLEOTIDE SEQUENCE [LARGE SCALE GENOMIC DNA]</scope>
    <source>
        <strain evidence="9 10">3/211</strain>
    </source>
</reference>
<evidence type="ECO:0000256" key="7">
    <source>
        <dbReference type="SAM" id="SignalP"/>
    </source>
</evidence>
<evidence type="ECO:0000313" key="10">
    <source>
        <dbReference type="Proteomes" id="UP000011704"/>
    </source>
</evidence>
<accession>M1YG36</accession>
<proteinExistence type="inferred from homology"/>
<evidence type="ECO:0000256" key="3">
    <source>
        <dbReference type="ARBA" id="ARBA00022801"/>
    </source>
</evidence>
<dbReference type="GO" id="GO:0016020">
    <property type="term" value="C:membrane"/>
    <property type="evidence" value="ECO:0007669"/>
    <property type="project" value="TreeGrafter"/>
</dbReference>
<keyword evidence="2" id="KW-0479">Metal-binding</keyword>
<dbReference type="InterPro" id="IPR001915">
    <property type="entry name" value="Peptidase_M48"/>
</dbReference>
<dbReference type="Pfam" id="PF01435">
    <property type="entry name" value="Peptidase_M48"/>
    <property type="match status" value="1"/>
</dbReference>
<evidence type="ECO:0000313" key="9">
    <source>
        <dbReference type="EMBL" id="CCQ89416.1"/>
    </source>
</evidence>
<dbReference type="HOGENOM" id="CLU_1239085_0_0_0"/>
<feature type="domain" description="Peptidase M48" evidence="8">
    <location>
        <begin position="48"/>
        <end position="212"/>
    </location>
</feature>
<feature type="signal peptide" evidence="7">
    <location>
        <begin position="1"/>
        <end position="23"/>
    </location>
</feature>
<dbReference type="Gene3D" id="3.30.2010.10">
    <property type="entry name" value="Metalloproteases ('zincins'), catalytic domain"/>
    <property type="match status" value="1"/>
</dbReference>
<evidence type="ECO:0000256" key="6">
    <source>
        <dbReference type="RuleBase" id="RU003983"/>
    </source>
</evidence>
<keyword evidence="5 6" id="KW-0482">Metalloprotease</keyword>
<dbReference type="STRING" id="1266370.NITGR_1040034"/>
<evidence type="ECO:0000256" key="4">
    <source>
        <dbReference type="ARBA" id="ARBA00022833"/>
    </source>
</evidence>
<dbReference type="GO" id="GO:0004222">
    <property type="term" value="F:metalloendopeptidase activity"/>
    <property type="evidence" value="ECO:0007669"/>
    <property type="project" value="InterPro"/>
</dbReference>
<dbReference type="EMBL" id="CAQJ01000007">
    <property type="protein sequence ID" value="CCQ89416.1"/>
    <property type="molecule type" value="Genomic_DNA"/>
</dbReference>
<sequence length="223" mass="25299">MNLNRVMKRSLLLILLMLQSACATQMAQLPCEPSACSGQNRWQESIDHIASKNFPGEEFEGVVYKDRLSNAWTTFDHRVHITEDLLDALNRAGEPHLLSVAAHEMAHIEADHFVEKATKTYMQWFKSLFDHDQYKNSARQVPGGIDPEVAAMSREHEFEADRLAVCYLQKLGLGKAEYVDFLRWMQTHLNDAPQTESASHPSFAERIARIEAMGEQSKVQPSG</sequence>
<dbReference type="PANTHER" id="PTHR22726">
    <property type="entry name" value="METALLOENDOPEPTIDASE OMA1"/>
    <property type="match status" value="1"/>
</dbReference>
<keyword evidence="10" id="KW-1185">Reference proteome</keyword>
<name>M1YG36_NITG3</name>
<comment type="caution">
    <text evidence="9">The sequence shown here is derived from an EMBL/GenBank/DDBJ whole genome shotgun (WGS) entry which is preliminary data.</text>
</comment>
<comment type="similarity">
    <text evidence="6">Belongs to the peptidase M48 family.</text>
</comment>
<protein>
    <recommendedName>
        <fullName evidence="8">Peptidase M48 domain-containing protein</fullName>
    </recommendedName>
</protein>
<keyword evidence="7" id="KW-0732">Signal</keyword>
<keyword evidence="3 6" id="KW-0378">Hydrolase</keyword>
<evidence type="ECO:0000256" key="1">
    <source>
        <dbReference type="ARBA" id="ARBA00022670"/>
    </source>
</evidence>
<organism evidence="9 10">
    <name type="scientific">Nitrospina gracilis (strain 3/211)</name>
    <dbReference type="NCBI Taxonomy" id="1266370"/>
    <lineage>
        <taxon>Bacteria</taxon>
        <taxon>Pseudomonadati</taxon>
        <taxon>Nitrospinota/Tectimicrobiota group</taxon>
        <taxon>Nitrospinota</taxon>
        <taxon>Nitrospinia</taxon>
        <taxon>Nitrospinales</taxon>
        <taxon>Nitrospinaceae</taxon>
        <taxon>Nitrospina</taxon>
    </lineage>
</organism>
<feature type="chain" id="PRO_5004019712" description="Peptidase M48 domain-containing protein" evidence="7">
    <location>
        <begin position="24"/>
        <end position="223"/>
    </location>
</feature>
<gene>
    <name evidence="9" type="ORF">NITGR_1040034</name>
</gene>
<dbReference type="AlphaFoldDB" id="M1YG36"/>
<evidence type="ECO:0000259" key="8">
    <source>
        <dbReference type="Pfam" id="PF01435"/>
    </source>
</evidence>
<keyword evidence="4 6" id="KW-0862">Zinc</keyword>
<dbReference type="InParanoid" id="M1YG36"/>
<keyword evidence="1 6" id="KW-0645">Protease</keyword>
<dbReference type="OrthoDB" id="9810445at2"/>
<comment type="cofactor">
    <cofactor evidence="6">
        <name>Zn(2+)</name>
        <dbReference type="ChEBI" id="CHEBI:29105"/>
    </cofactor>
    <text evidence="6">Binds 1 zinc ion per subunit.</text>
</comment>
<dbReference type="GO" id="GO:0046872">
    <property type="term" value="F:metal ion binding"/>
    <property type="evidence" value="ECO:0007669"/>
    <property type="project" value="UniProtKB-KW"/>
</dbReference>
<evidence type="ECO:0000256" key="2">
    <source>
        <dbReference type="ARBA" id="ARBA00022723"/>
    </source>
</evidence>
<evidence type="ECO:0000256" key="5">
    <source>
        <dbReference type="ARBA" id="ARBA00023049"/>
    </source>
</evidence>